<evidence type="ECO:0000256" key="1">
    <source>
        <dbReference type="SAM" id="Phobius"/>
    </source>
</evidence>
<keyword evidence="3" id="KW-1185">Reference proteome</keyword>
<name>A0A0H2RZ11_9AGAM</name>
<feature type="transmembrane region" description="Helical" evidence="1">
    <location>
        <begin position="123"/>
        <end position="146"/>
    </location>
</feature>
<dbReference type="OrthoDB" id="3264090at2759"/>
<evidence type="ECO:0000313" key="2">
    <source>
        <dbReference type="EMBL" id="KLO09981.1"/>
    </source>
</evidence>
<feature type="transmembrane region" description="Helical" evidence="1">
    <location>
        <begin position="410"/>
        <end position="429"/>
    </location>
</feature>
<dbReference type="EMBL" id="KQ086039">
    <property type="protein sequence ID" value="KLO09981.1"/>
    <property type="molecule type" value="Genomic_DNA"/>
</dbReference>
<keyword evidence="1" id="KW-0812">Transmembrane</keyword>
<feature type="transmembrane region" description="Helical" evidence="1">
    <location>
        <begin position="89"/>
        <end position="111"/>
    </location>
</feature>
<feature type="transmembrane region" description="Helical" evidence="1">
    <location>
        <begin position="196"/>
        <end position="216"/>
    </location>
</feature>
<dbReference type="InParanoid" id="A0A0H2RZ11"/>
<reference evidence="2 3" key="1">
    <citation type="submission" date="2015-04" db="EMBL/GenBank/DDBJ databases">
        <title>Complete genome sequence of Schizopora paradoxa KUC8140, a cosmopolitan wood degrader in East Asia.</title>
        <authorList>
            <consortium name="DOE Joint Genome Institute"/>
            <person name="Min B."/>
            <person name="Park H."/>
            <person name="Jang Y."/>
            <person name="Kim J.-J."/>
            <person name="Kim K.H."/>
            <person name="Pangilinan J."/>
            <person name="Lipzen A."/>
            <person name="Riley R."/>
            <person name="Grigoriev I.V."/>
            <person name="Spatafora J.W."/>
            <person name="Choi I.-G."/>
        </authorList>
    </citation>
    <scope>NUCLEOTIDE SEQUENCE [LARGE SCALE GENOMIC DNA]</scope>
    <source>
        <strain evidence="2 3">KUC8140</strain>
    </source>
</reference>
<feature type="transmembrane region" description="Helical" evidence="1">
    <location>
        <begin position="441"/>
        <end position="465"/>
    </location>
</feature>
<dbReference type="Proteomes" id="UP000053477">
    <property type="component" value="Unassembled WGS sequence"/>
</dbReference>
<feature type="transmembrane region" description="Helical" evidence="1">
    <location>
        <begin position="222"/>
        <end position="241"/>
    </location>
</feature>
<keyword evidence="1" id="KW-1133">Transmembrane helix</keyword>
<proteinExistence type="predicted"/>
<organism evidence="2 3">
    <name type="scientific">Schizopora paradoxa</name>
    <dbReference type="NCBI Taxonomy" id="27342"/>
    <lineage>
        <taxon>Eukaryota</taxon>
        <taxon>Fungi</taxon>
        <taxon>Dikarya</taxon>
        <taxon>Basidiomycota</taxon>
        <taxon>Agaricomycotina</taxon>
        <taxon>Agaricomycetes</taxon>
        <taxon>Hymenochaetales</taxon>
        <taxon>Schizoporaceae</taxon>
        <taxon>Schizopora</taxon>
    </lineage>
</organism>
<evidence type="ECO:0000313" key="3">
    <source>
        <dbReference type="Proteomes" id="UP000053477"/>
    </source>
</evidence>
<gene>
    <name evidence="2" type="ORF">SCHPADRAFT_943206</name>
</gene>
<accession>A0A0H2RZ11</accession>
<keyword evidence="1" id="KW-0472">Membrane</keyword>
<dbReference type="AlphaFoldDB" id="A0A0H2RZ11"/>
<protein>
    <submittedName>
        <fullName evidence="2">Uncharacterized protein</fullName>
    </submittedName>
</protein>
<sequence length="496" mass="55732">MKSYHATTYFMDSIYNFLDFATPVFIPSLLVFAHHSSLSLRTWFAVQNAPTNFPVAPLPQPLSLSPEEHQTRFTRLETRVLRFCHRFNLLASVPPFWLAFTLFAGVLIQFMDSKPFNVDSETFFRYALLPVFLTANCRLFASVTGVEKRLVFRSLSGRPFIQSYIRTDIEHALSFAPYLAAALVSYRASFCGTDRLSLSVTYGALMHLLVSAEITASRSFRAAFLCASVNAATILLFVFSLQRSTPIGRAKALVPFLDALLERTQLIFSQRHYAGLRFWSASGADTETADNAKWPLFILSVLWSVFPADLISLCYRYDYHWHVADTYFNSSSEAPQDEDDIPDNASVSFLNLSSAEDKDQLVTPPASASSTATLTHQPPNVFYDYEDGYDFDFGAQIPSSDILPQFHMPYFCTAITTWVLCNVSLYAVLQYSGLTSAIEFHYVEALIALAAMPAMTLSVLVVAVLKRGVAPLWHYAEQWSRKETRGRGVVLTGEKY</sequence>